<protein>
    <submittedName>
        <fullName evidence="1">Uncharacterized protein</fullName>
    </submittedName>
</protein>
<proteinExistence type="predicted"/>
<reference evidence="1" key="3">
    <citation type="submission" date="2025-09" db="UniProtKB">
        <authorList>
            <consortium name="Ensembl"/>
        </authorList>
    </citation>
    <scope>IDENTIFICATION</scope>
</reference>
<dbReference type="AlphaFoldDB" id="A0A8C4X7T8"/>
<evidence type="ECO:0000313" key="1">
    <source>
        <dbReference type="Ensembl" id="ENSECRP00000011885.1"/>
    </source>
</evidence>
<organism evidence="1 2">
    <name type="scientific">Erpetoichthys calabaricus</name>
    <name type="common">Rope fish</name>
    <name type="synonym">Calamoichthys calabaricus</name>
    <dbReference type="NCBI Taxonomy" id="27687"/>
    <lineage>
        <taxon>Eukaryota</taxon>
        <taxon>Metazoa</taxon>
        <taxon>Chordata</taxon>
        <taxon>Craniata</taxon>
        <taxon>Vertebrata</taxon>
        <taxon>Euteleostomi</taxon>
        <taxon>Actinopterygii</taxon>
        <taxon>Polypteriformes</taxon>
        <taxon>Polypteridae</taxon>
        <taxon>Erpetoichthys</taxon>
    </lineage>
</organism>
<reference evidence="1" key="2">
    <citation type="submission" date="2025-08" db="UniProtKB">
        <authorList>
            <consortium name="Ensembl"/>
        </authorList>
    </citation>
    <scope>IDENTIFICATION</scope>
</reference>
<reference evidence="1" key="1">
    <citation type="submission" date="2021-06" db="EMBL/GenBank/DDBJ databases">
        <authorList>
            <consortium name="Wellcome Sanger Institute Data Sharing"/>
        </authorList>
    </citation>
    <scope>NUCLEOTIDE SEQUENCE [LARGE SCALE GENOMIC DNA]</scope>
</reference>
<dbReference type="Proteomes" id="UP000694620">
    <property type="component" value="Chromosome 8"/>
</dbReference>
<dbReference type="Ensembl" id="ENSECRT00000012080.1">
    <property type="protein sequence ID" value="ENSECRP00000011885.1"/>
    <property type="gene ID" value="ENSECRG00000007932.1"/>
</dbReference>
<sequence>FHTLLLHDSLVLWKIKGSTVLRSLTSWAKKLPHNLTDLALTFGEHVFQRSERHTLVIFFSCPQYSLTCKMQILVLCVRNASSVISHCLC</sequence>
<evidence type="ECO:0000313" key="2">
    <source>
        <dbReference type="Proteomes" id="UP000694620"/>
    </source>
</evidence>
<accession>A0A8C4X7T8</accession>
<name>A0A8C4X7T8_ERPCA</name>
<keyword evidence="2" id="KW-1185">Reference proteome</keyword>